<proteinExistence type="predicted"/>
<dbReference type="PROSITE" id="PS50878">
    <property type="entry name" value="RT_POL"/>
    <property type="match status" value="1"/>
</dbReference>
<dbReference type="Pfam" id="PF00078">
    <property type="entry name" value="RVT_1"/>
    <property type="match status" value="1"/>
</dbReference>
<dbReference type="EMBL" id="CP126657">
    <property type="protein sequence ID" value="WJZ97145.1"/>
    <property type="molecule type" value="Genomic_DNA"/>
</dbReference>
<gene>
    <name evidence="2" type="ORF">VitviT2T_015775</name>
</gene>
<sequence>MQVLWNGEATEEFKPSRGVRQGDPLSPYIFVLCLERLAHLINVKVGNGKWKPIRIGRNGPALSHLLFADDLVLFAEASVNQIRVILDCLNNVCASLGQKISSVKTRIFCSKNVSQAATQDISKESGFFSLTHNLGN</sequence>
<evidence type="ECO:0000313" key="3">
    <source>
        <dbReference type="Proteomes" id="UP001227230"/>
    </source>
</evidence>
<accession>A0ABY9CSR5</accession>
<dbReference type="PANTHER" id="PTHR31635:SF196">
    <property type="entry name" value="REVERSE TRANSCRIPTASE DOMAIN-CONTAINING PROTEIN-RELATED"/>
    <property type="match status" value="1"/>
</dbReference>
<dbReference type="Proteomes" id="UP001227230">
    <property type="component" value="Chromosome 10"/>
</dbReference>
<evidence type="ECO:0000259" key="1">
    <source>
        <dbReference type="PROSITE" id="PS50878"/>
    </source>
</evidence>
<feature type="domain" description="Reverse transcriptase" evidence="1">
    <location>
        <begin position="1"/>
        <end position="132"/>
    </location>
</feature>
<organism evidence="2 3">
    <name type="scientific">Vitis vinifera</name>
    <name type="common">Grape</name>
    <dbReference type="NCBI Taxonomy" id="29760"/>
    <lineage>
        <taxon>Eukaryota</taxon>
        <taxon>Viridiplantae</taxon>
        <taxon>Streptophyta</taxon>
        <taxon>Embryophyta</taxon>
        <taxon>Tracheophyta</taxon>
        <taxon>Spermatophyta</taxon>
        <taxon>Magnoliopsida</taxon>
        <taxon>eudicotyledons</taxon>
        <taxon>Gunneridae</taxon>
        <taxon>Pentapetalae</taxon>
        <taxon>rosids</taxon>
        <taxon>Vitales</taxon>
        <taxon>Vitaceae</taxon>
        <taxon>Viteae</taxon>
        <taxon>Vitis</taxon>
    </lineage>
</organism>
<keyword evidence="3" id="KW-1185">Reference proteome</keyword>
<reference evidence="2 3" key="1">
    <citation type="journal article" date="2023" name="Hortic Res">
        <title>The complete reference genome for grapevine (Vitis vinifera L.) genetics and breeding.</title>
        <authorList>
            <person name="Shi X."/>
            <person name="Cao S."/>
            <person name="Wang X."/>
            <person name="Huang S."/>
            <person name="Wang Y."/>
            <person name="Liu Z."/>
            <person name="Liu W."/>
            <person name="Leng X."/>
            <person name="Peng Y."/>
            <person name="Wang N."/>
            <person name="Wang Y."/>
            <person name="Ma Z."/>
            <person name="Xu X."/>
            <person name="Zhang F."/>
            <person name="Xue H."/>
            <person name="Zhong H."/>
            <person name="Wang Y."/>
            <person name="Zhang K."/>
            <person name="Velt A."/>
            <person name="Avia K."/>
            <person name="Holtgrawe D."/>
            <person name="Grimplet J."/>
            <person name="Matus J.T."/>
            <person name="Ware D."/>
            <person name="Wu X."/>
            <person name="Wang H."/>
            <person name="Liu C."/>
            <person name="Fang Y."/>
            <person name="Rustenholz C."/>
            <person name="Cheng Z."/>
            <person name="Xiao H."/>
            <person name="Zhou Y."/>
        </authorList>
    </citation>
    <scope>NUCLEOTIDE SEQUENCE [LARGE SCALE GENOMIC DNA]</scope>
    <source>
        <strain evidence="3">cv. Pinot noir / PN40024</strain>
        <tissue evidence="2">Leaf</tissue>
    </source>
</reference>
<dbReference type="InterPro" id="IPR000477">
    <property type="entry name" value="RT_dom"/>
</dbReference>
<dbReference type="PANTHER" id="PTHR31635">
    <property type="entry name" value="REVERSE TRANSCRIPTASE DOMAIN-CONTAINING PROTEIN-RELATED"/>
    <property type="match status" value="1"/>
</dbReference>
<protein>
    <recommendedName>
        <fullName evidence="1">Reverse transcriptase domain-containing protein</fullName>
    </recommendedName>
</protein>
<name>A0ABY9CSR5_VITVI</name>
<dbReference type="InterPro" id="IPR043502">
    <property type="entry name" value="DNA/RNA_pol_sf"/>
</dbReference>
<dbReference type="SUPFAM" id="SSF56672">
    <property type="entry name" value="DNA/RNA polymerases"/>
    <property type="match status" value="1"/>
</dbReference>
<evidence type="ECO:0000313" key="2">
    <source>
        <dbReference type="EMBL" id="WJZ97145.1"/>
    </source>
</evidence>